<keyword evidence="3" id="KW-0418">Kinase</keyword>
<feature type="region of interest" description="Disordered" evidence="1">
    <location>
        <begin position="93"/>
        <end position="256"/>
    </location>
</feature>
<feature type="compositionally biased region" description="Basic and acidic residues" evidence="1">
    <location>
        <begin position="205"/>
        <end position="226"/>
    </location>
</feature>
<feature type="domain" description="Multiple myeloma tumor-associated protein 2-like N-terminal" evidence="2">
    <location>
        <begin position="11"/>
        <end position="95"/>
    </location>
</feature>
<evidence type="ECO:0000259" key="2">
    <source>
        <dbReference type="Pfam" id="PF10159"/>
    </source>
</evidence>
<reference evidence="3" key="2">
    <citation type="submission" date="2023-07" db="EMBL/GenBank/DDBJ databases">
        <authorList>
            <consortium name="Lawrence Berkeley National Laboratory"/>
            <person name="Haridas S."/>
            <person name="Hensen N."/>
            <person name="Bonometti L."/>
            <person name="Westerberg I."/>
            <person name="Brannstrom I.O."/>
            <person name="Guillou S."/>
            <person name="Cros-Aarteil S."/>
            <person name="Calhoun S."/>
            <person name="Kuo A."/>
            <person name="Mondo S."/>
            <person name="Pangilinan J."/>
            <person name="Riley R."/>
            <person name="LaButti K."/>
            <person name="Andreopoulos B."/>
            <person name="Lipzen A."/>
            <person name="Chen C."/>
            <person name="Yanf M."/>
            <person name="Daum C."/>
            <person name="Ng V."/>
            <person name="Clum A."/>
            <person name="Steindorff A."/>
            <person name="Ohm R."/>
            <person name="Martin F."/>
            <person name="Silar P."/>
            <person name="Natvig D."/>
            <person name="Lalanne C."/>
            <person name="Gautier V."/>
            <person name="Ament-velasquez S.L."/>
            <person name="Kruys A."/>
            <person name="Hutchinson M.I."/>
            <person name="Powell A.J."/>
            <person name="Barry K."/>
            <person name="Miller A.N."/>
            <person name="Grigoriev I.V."/>
            <person name="Debuchy R."/>
            <person name="Gladieux P."/>
            <person name="Thoren M.H."/>
            <person name="Johannesson H."/>
        </authorList>
    </citation>
    <scope>NUCLEOTIDE SEQUENCE</scope>
    <source>
        <strain evidence="3">FGSC 1904</strain>
    </source>
</reference>
<gene>
    <name evidence="3" type="ORF">B0T20DRAFT_401128</name>
</gene>
<feature type="compositionally biased region" description="Basic residues" evidence="1">
    <location>
        <begin position="153"/>
        <end position="162"/>
    </location>
</feature>
<feature type="compositionally biased region" description="Basic residues" evidence="1">
    <location>
        <begin position="227"/>
        <end position="256"/>
    </location>
</feature>
<sequence>MDLLSTVRKSGSRGGVNFSWEDVANSSHRENYLGHSLKAPVGRWAKGRDLNWYAKAEPTAANAGETEEEKLARERREEIRRIKEAEEDAINRALGLPITPRNTSGANAVEVQGSKIPERTEDGSADQSTTTSVPKEAQAGELRRDRHRDSERHHKRRHRSRSRERGHGRDRERDGERHRNRSRDRRRDRSADRGGREHRSSRRSRSPERRPHRDDRVRDQDRSRSRDRGRHHHHRRRSQSPGRSRSRDRKARHDRR</sequence>
<reference evidence="3" key="1">
    <citation type="journal article" date="2023" name="Mol. Phylogenet. Evol.">
        <title>Genome-scale phylogeny and comparative genomics of the fungal order Sordariales.</title>
        <authorList>
            <person name="Hensen N."/>
            <person name="Bonometti L."/>
            <person name="Westerberg I."/>
            <person name="Brannstrom I.O."/>
            <person name="Guillou S."/>
            <person name="Cros-Aarteil S."/>
            <person name="Calhoun S."/>
            <person name="Haridas S."/>
            <person name="Kuo A."/>
            <person name="Mondo S."/>
            <person name="Pangilinan J."/>
            <person name="Riley R."/>
            <person name="LaButti K."/>
            <person name="Andreopoulos B."/>
            <person name="Lipzen A."/>
            <person name="Chen C."/>
            <person name="Yan M."/>
            <person name="Daum C."/>
            <person name="Ng V."/>
            <person name="Clum A."/>
            <person name="Steindorff A."/>
            <person name="Ohm R.A."/>
            <person name="Martin F."/>
            <person name="Silar P."/>
            <person name="Natvig D.O."/>
            <person name="Lalanne C."/>
            <person name="Gautier V."/>
            <person name="Ament-Velasquez S.L."/>
            <person name="Kruys A."/>
            <person name="Hutchinson M.I."/>
            <person name="Powell A.J."/>
            <person name="Barry K."/>
            <person name="Miller A.N."/>
            <person name="Grigoriev I.V."/>
            <person name="Debuchy R."/>
            <person name="Gladieux P."/>
            <person name="Hiltunen Thoren M."/>
            <person name="Johannesson H."/>
        </authorList>
    </citation>
    <scope>NUCLEOTIDE SEQUENCE</scope>
    <source>
        <strain evidence="3">FGSC 1904</strain>
    </source>
</reference>
<dbReference type="Proteomes" id="UP001281003">
    <property type="component" value="Unassembled WGS sequence"/>
</dbReference>
<proteinExistence type="predicted"/>
<evidence type="ECO:0000313" key="3">
    <source>
        <dbReference type="EMBL" id="KAK3403517.1"/>
    </source>
</evidence>
<accession>A0AAE0PPM7</accession>
<dbReference type="Pfam" id="PF10159">
    <property type="entry name" value="MMtag"/>
    <property type="match status" value="1"/>
</dbReference>
<keyword evidence="3" id="KW-0808">Transferase</keyword>
<dbReference type="EMBL" id="JAUTDP010000001">
    <property type="protein sequence ID" value="KAK3403517.1"/>
    <property type="molecule type" value="Genomic_DNA"/>
</dbReference>
<evidence type="ECO:0000313" key="4">
    <source>
        <dbReference type="Proteomes" id="UP001281003"/>
    </source>
</evidence>
<comment type="caution">
    <text evidence="3">The sequence shown here is derived from an EMBL/GenBank/DDBJ whole genome shotgun (WGS) entry which is preliminary data.</text>
</comment>
<feature type="compositionally biased region" description="Basic and acidic residues" evidence="1">
    <location>
        <begin position="141"/>
        <end position="152"/>
    </location>
</feature>
<protein>
    <submittedName>
        <fullName evidence="3">Kinase phosphorylation protein-domain-containing protein</fullName>
    </submittedName>
</protein>
<feature type="compositionally biased region" description="Basic and acidic residues" evidence="1">
    <location>
        <begin position="163"/>
        <end position="177"/>
    </location>
</feature>
<dbReference type="InterPro" id="IPR019315">
    <property type="entry name" value="MMTA2_N"/>
</dbReference>
<evidence type="ECO:0000256" key="1">
    <source>
        <dbReference type="SAM" id="MobiDB-lite"/>
    </source>
</evidence>
<feature type="compositionally biased region" description="Basic and acidic residues" evidence="1">
    <location>
        <begin position="185"/>
        <end position="198"/>
    </location>
</feature>
<organism evidence="3 4">
    <name type="scientific">Sordaria brevicollis</name>
    <dbReference type="NCBI Taxonomy" id="83679"/>
    <lineage>
        <taxon>Eukaryota</taxon>
        <taxon>Fungi</taxon>
        <taxon>Dikarya</taxon>
        <taxon>Ascomycota</taxon>
        <taxon>Pezizomycotina</taxon>
        <taxon>Sordariomycetes</taxon>
        <taxon>Sordariomycetidae</taxon>
        <taxon>Sordariales</taxon>
        <taxon>Sordariaceae</taxon>
        <taxon>Sordaria</taxon>
    </lineage>
</organism>
<dbReference type="PANTHER" id="PTHR14580:SF0">
    <property type="entry name" value="MULTIPLE MYELOMA TUMOR-ASSOCIATED PROTEIN 2"/>
    <property type="match status" value="1"/>
</dbReference>
<dbReference type="InterPro" id="IPR039207">
    <property type="entry name" value="MMTAG2-like"/>
</dbReference>
<dbReference type="PANTHER" id="PTHR14580">
    <property type="entry name" value="MULTIPLE MYELOMA TUMOR-ASSOCIATED PROTEIN 2 FAMILY MEMBER"/>
    <property type="match status" value="1"/>
</dbReference>
<dbReference type="GO" id="GO:0016301">
    <property type="term" value="F:kinase activity"/>
    <property type="evidence" value="ECO:0007669"/>
    <property type="project" value="UniProtKB-KW"/>
</dbReference>
<name>A0AAE0PPM7_SORBR</name>
<keyword evidence="4" id="KW-1185">Reference proteome</keyword>
<dbReference type="AlphaFoldDB" id="A0AAE0PPM7"/>